<dbReference type="OrthoDB" id="9813301at2"/>
<sequence>MSKRNWGISLLLIGSLLGLAGCAEESMKEEELEKKAAEEQAKEEEAREKAKLEERAKEKKEKEEVKPVVVNVIDPKTKALLKSFKPAEMGFGSEDEKYKAELEKWAREIARGTDTKQGYDQRMILDKIGPDGKVIKGQPEIILEESELVENILESSVSGGDVELPLYVTESGYNPEDVPGLDEVVVASYTTYFNSGVAGRTKNIELSAEAINNVILGVGDHFSFNSTVGPSDEAHGYQPAEEAINGKLVMGIGGGICQTSSTLFNAVDKVGVSYVEKHHHSVTVGYVPKGRDATVSYGGKDFRFENTTGVPLLVKAHFGKGVLTIELRTSKQYEGMFKKAI</sequence>
<comment type="caution">
    <text evidence="2">The sequence shown here is derived from an EMBL/GenBank/DDBJ whole genome shotgun (WGS) entry which is preliminary data.</text>
</comment>
<organism evidence="2 3">
    <name type="scientific">Cytobacillus oceanisediminis</name>
    <dbReference type="NCBI Taxonomy" id="665099"/>
    <lineage>
        <taxon>Bacteria</taxon>
        <taxon>Bacillati</taxon>
        <taxon>Bacillota</taxon>
        <taxon>Bacilli</taxon>
        <taxon>Bacillales</taxon>
        <taxon>Bacillaceae</taxon>
        <taxon>Cytobacillus</taxon>
    </lineage>
</organism>
<dbReference type="PROSITE" id="PS51257">
    <property type="entry name" value="PROKAR_LIPOPROTEIN"/>
    <property type="match status" value="1"/>
</dbReference>
<name>A0A2V2ZLN0_9BACI</name>
<evidence type="ECO:0000256" key="1">
    <source>
        <dbReference type="SAM" id="MobiDB-lite"/>
    </source>
</evidence>
<gene>
    <name evidence="2" type="ORF">DFO73_11466</name>
</gene>
<reference evidence="2 3" key="1">
    <citation type="submission" date="2018-05" db="EMBL/GenBank/DDBJ databases">
        <title>Freshwater and sediment microbial communities from various areas in North America, analyzing microbe dynamics in response to fracking.</title>
        <authorList>
            <person name="Lamendella R."/>
        </authorList>
    </citation>
    <scope>NUCLEOTIDE SEQUENCE [LARGE SCALE GENOMIC DNA]</scope>
    <source>
        <strain evidence="2 3">15_TX</strain>
    </source>
</reference>
<proteinExistence type="predicted"/>
<evidence type="ECO:0000313" key="3">
    <source>
        <dbReference type="Proteomes" id="UP000247150"/>
    </source>
</evidence>
<dbReference type="InterPro" id="IPR052913">
    <property type="entry name" value="Glycopeptide_resist_protein"/>
</dbReference>
<feature type="region of interest" description="Disordered" evidence="1">
    <location>
        <begin position="27"/>
        <end position="61"/>
    </location>
</feature>
<dbReference type="Proteomes" id="UP000247150">
    <property type="component" value="Unassembled WGS sequence"/>
</dbReference>
<protein>
    <submittedName>
        <fullName evidence="2">Vancomycin resistance protein YoaR</fullName>
    </submittedName>
</protein>
<dbReference type="InterPro" id="IPR007391">
    <property type="entry name" value="Vancomycin_resist_VanW"/>
</dbReference>
<dbReference type="RefSeq" id="WP_110066833.1">
    <property type="nucleotide sequence ID" value="NZ_QGTW01000014.1"/>
</dbReference>
<evidence type="ECO:0000313" key="2">
    <source>
        <dbReference type="EMBL" id="PWW20773.1"/>
    </source>
</evidence>
<dbReference type="AlphaFoldDB" id="A0A2V2ZLN0"/>
<dbReference type="EMBL" id="QGTW01000014">
    <property type="protein sequence ID" value="PWW20773.1"/>
    <property type="molecule type" value="Genomic_DNA"/>
</dbReference>
<dbReference type="Pfam" id="PF04294">
    <property type="entry name" value="VanW"/>
    <property type="match status" value="1"/>
</dbReference>
<accession>A0A2V2ZLN0</accession>
<dbReference type="PANTHER" id="PTHR35788">
    <property type="entry name" value="EXPORTED PROTEIN-RELATED"/>
    <property type="match status" value="1"/>
</dbReference>
<dbReference type="PANTHER" id="PTHR35788:SF1">
    <property type="entry name" value="EXPORTED PROTEIN"/>
    <property type="match status" value="1"/>
</dbReference>